<comment type="caution">
    <text evidence="1">The sequence shown here is derived from an EMBL/GenBank/DDBJ whole genome shotgun (WGS) entry which is preliminary data.</text>
</comment>
<protein>
    <submittedName>
        <fullName evidence="1">Uncharacterized protein</fullName>
    </submittedName>
</protein>
<evidence type="ECO:0000313" key="1">
    <source>
        <dbReference type="EMBL" id="NLR93985.1"/>
    </source>
</evidence>
<evidence type="ECO:0000313" key="2">
    <source>
        <dbReference type="Proteomes" id="UP000585050"/>
    </source>
</evidence>
<dbReference type="Proteomes" id="UP000585050">
    <property type="component" value="Unassembled WGS sequence"/>
</dbReference>
<dbReference type="SUPFAM" id="SSF48371">
    <property type="entry name" value="ARM repeat"/>
    <property type="match status" value="1"/>
</dbReference>
<gene>
    <name evidence="1" type="ORF">HGP29_22480</name>
</gene>
<accession>A0A7X8SPL9</accession>
<dbReference type="EMBL" id="JABAIL010000009">
    <property type="protein sequence ID" value="NLR93985.1"/>
    <property type="molecule type" value="Genomic_DNA"/>
</dbReference>
<organism evidence="1 2">
    <name type="scientific">Flammeovirga agarivorans</name>
    <dbReference type="NCBI Taxonomy" id="2726742"/>
    <lineage>
        <taxon>Bacteria</taxon>
        <taxon>Pseudomonadati</taxon>
        <taxon>Bacteroidota</taxon>
        <taxon>Cytophagia</taxon>
        <taxon>Cytophagales</taxon>
        <taxon>Flammeovirgaceae</taxon>
        <taxon>Flammeovirga</taxon>
    </lineage>
</organism>
<dbReference type="InterPro" id="IPR016024">
    <property type="entry name" value="ARM-type_fold"/>
</dbReference>
<dbReference type="RefSeq" id="WP_168884698.1">
    <property type="nucleotide sequence ID" value="NZ_JABAIL010000009.1"/>
</dbReference>
<proteinExistence type="predicted"/>
<sequence>MNTTTPLFHSATLFVLSLILLISCEQPIDPVINHVNETESVLHKYKWYLNNFQIETKSDAVPPPILWGENQFELPQGDYDIDDMPFDAISNTVHEFTAEKDIVAAREVNDFQIENIGSYFIINDQKIRISNDNIKLNYRYQYLPELKHFELTVNEEDVSKLINDANEKLVKYAANGTPDKIGGLVTRLLYHNETIQGIINDAIRNWLSGKVEFIDTITPEESAQYVSEELFNYLESLQLRNKLAIIIQEELNNILDFDAEEVSKKISEEVASLVSEKLSTEQIYEYILPYMDEATNHPKESAENISKALIKLVGSVLSEENVSAIVNKAWESFTEMKPEEVTEIALVFTSTIEENWINEANIYYVLYPFVQKIEDTSILKMGELADEATDAIKSIVDIVNDTFDDIQLDPDYDTISSTLKTAFTAAKPIISLNGGAEKTTTQISSLVKNEFLSTQFIQNTIESIIIKLQQIPSEEAAKKITGLLSRIGQYLSPEVEKYITTKLTLAFTDKDPEYLSFKIAKSVNTAITNLINEENLTSIVFPVIEKIRNLDTEQIGSFVANKIMDLDIIQDNINQENVSKIITDILVEAQDLGSENIAQGIINGVVNSGIFENTITEERVSLVISLILYNAAYQDVKVANNFSSATIVLEHK</sequence>
<dbReference type="AlphaFoldDB" id="A0A7X8SPL9"/>
<reference evidence="1 2" key="1">
    <citation type="submission" date="2020-04" db="EMBL/GenBank/DDBJ databases">
        <title>Flammeovirga sp. SR4, a novel species isolated from seawater.</title>
        <authorList>
            <person name="Wang X."/>
        </authorList>
    </citation>
    <scope>NUCLEOTIDE SEQUENCE [LARGE SCALE GENOMIC DNA]</scope>
    <source>
        <strain evidence="1 2">SR4</strain>
    </source>
</reference>
<name>A0A7X8SPL9_9BACT</name>
<keyword evidence="2" id="KW-1185">Reference proteome</keyword>